<reference evidence="2" key="1">
    <citation type="journal article" date="2019" name="Int. J. Syst. Evol. Microbiol.">
        <title>The Global Catalogue of Microorganisms (GCM) 10K type strain sequencing project: providing services to taxonomists for standard genome sequencing and annotation.</title>
        <authorList>
            <consortium name="The Broad Institute Genomics Platform"/>
            <consortium name="The Broad Institute Genome Sequencing Center for Infectious Disease"/>
            <person name="Wu L."/>
            <person name="Ma J."/>
        </authorList>
    </citation>
    <scope>NUCLEOTIDE SEQUENCE [LARGE SCALE GENOMIC DNA]</scope>
    <source>
        <strain evidence="2">KACC 13778</strain>
    </source>
</reference>
<proteinExistence type="predicted"/>
<accession>A0ABW0N4K1</accession>
<protein>
    <submittedName>
        <fullName evidence="1">Uncharacterized protein</fullName>
    </submittedName>
</protein>
<evidence type="ECO:0000313" key="2">
    <source>
        <dbReference type="Proteomes" id="UP001595956"/>
    </source>
</evidence>
<dbReference type="Proteomes" id="UP001595956">
    <property type="component" value="Unassembled WGS sequence"/>
</dbReference>
<dbReference type="RefSeq" id="WP_345180016.1">
    <property type="nucleotide sequence ID" value="NZ_BAABFQ010000007.1"/>
</dbReference>
<comment type="caution">
    <text evidence="1">The sequence shown here is derived from an EMBL/GenBank/DDBJ whole genome shotgun (WGS) entry which is preliminary data.</text>
</comment>
<name>A0ABW0N4K1_9ACTN</name>
<organism evidence="1 2">
    <name type="scientific">Nocardioides caricicola</name>
    <dbReference type="NCBI Taxonomy" id="634770"/>
    <lineage>
        <taxon>Bacteria</taxon>
        <taxon>Bacillati</taxon>
        <taxon>Actinomycetota</taxon>
        <taxon>Actinomycetes</taxon>
        <taxon>Propionibacteriales</taxon>
        <taxon>Nocardioidaceae</taxon>
        <taxon>Nocardioides</taxon>
    </lineage>
</organism>
<sequence length="40" mass="4319">MFGVTGLALRNAADGYRSAATEFGRRSRVASDAWDSATPW</sequence>
<gene>
    <name evidence="1" type="ORF">ACFPKY_13855</name>
</gene>
<evidence type="ECO:0000313" key="1">
    <source>
        <dbReference type="EMBL" id="MFC5494198.1"/>
    </source>
</evidence>
<dbReference type="EMBL" id="JBHSMD010000004">
    <property type="protein sequence ID" value="MFC5494198.1"/>
    <property type="molecule type" value="Genomic_DNA"/>
</dbReference>
<keyword evidence="2" id="KW-1185">Reference proteome</keyword>